<protein>
    <submittedName>
        <fullName evidence="1">Uncharacterized protein</fullName>
    </submittedName>
</protein>
<dbReference type="EMBL" id="LAZR01017575">
    <property type="protein sequence ID" value="KKL99842.1"/>
    <property type="molecule type" value="Genomic_DNA"/>
</dbReference>
<reference evidence="1" key="1">
    <citation type="journal article" date="2015" name="Nature">
        <title>Complex archaea that bridge the gap between prokaryotes and eukaryotes.</title>
        <authorList>
            <person name="Spang A."/>
            <person name="Saw J.H."/>
            <person name="Jorgensen S.L."/>
            <person name="Zaremba-Niedzwiedzka K."/>
            <person name="Martijn J."/>
            <person name="Lind A.E."/>
            <person name="van Eijk R."/>
            <person name="Schleper C."/>
            <person name="Guy L."/>
            <person name="Ettema T.J."/>
        </authorList>
    </citation>
    <scope>NUCLEOTIDE SEQUENCE</scope>
</reference>
<dbReference type="AlphaFoldDB" id="A0A0F9JLP0"/>
<name>A0A0F9JLP0_9ZZZZ</name>
<evidence type="ECO:0000313" key="1">
    <source>
        <dbReference type="EMBL" id="KKL99842.1"/>
    </source>
</evidence>
<organism evidence="1">
    <name type="scientific">marine sediment metagenome</name>
    <dbReference type="NCBI Taxonomy" id="412755"/>
    <lineage>
        <taxon>unclassified sequences</taxon>
        <taxon>metagenomes</taxon>
        <taxon>ecological metagenomes</taxon>
    </lineage>
</organism>
<proteinExistence type="predicted"/>
<comment type="caution">
    <text evidence="1">The sequence shown here is derived from an EMBL/GenBank/DDBJ whole genome shotgun (WGS) entry which is preliminary data.</text>
</comment>
<accession>A0A0F9JLP0</accession>
<gene>
    <name evidence="1" type="ORF">LCGC14_1810390</name>
</gene>
<sequence>MATECKIKCRAKPGILDDEVVVRLTAISPEKGEQQVSCLAYGNSVEPTGDPDASGEYPAVLKAYCLGGDAVSSAVVLPQSTFQNGPNIVVRNTEIVD</sequence>